<organism evidence="5 6">
    <name type="scientific">Cohnella hongkongensis</name>
    <dbReference type="NCBI Taxonomy" id="178337"/>
    <lineage>
        <taxon>Bacteria</taxon>
        <taxon>Bacillati</taxon>
        <taxon>Bacillota</taxon>
        <taxon>Bacilli</taxon>
        <taxon>Bacillales</taxon>
        <taxon>Paenibacillaceae</taxon>
        <taxon>Cohnella</taxon>
    </lineage>
</organism>
<dbReference type="PROSITE" id="PS50932">
    <property type="entry name" value="HTH_LACI_2"/>
    <property type="match status" value="1"/>
</dbReference>
<dbReference type="CDD" id="cd01392">
    <property type="entry name" value="HTH_LacI"/>
    <property type="match status" value="1"/>
</dbReference>
<feature type="domain" description="HTH lacI-type" evidence="4">
    <location>
        <begin position="6"/>
        <end position="60"/>
    </location>
</feature>
<dbReference type="PANTHER" id="PTHR30146:SF152">
    <property type="entry name" value="TRANSCRIPTIONAL REGULATORY PROTEIN"/>
    <property type="match status" value="1"/>
</dbReference>
<dbReference type="RefSeq" id="WP_378102316.1">
    <property type="nucleotide sequence ID" value="NZ_JBHSEP010000030.1"/>
</dbReference>
<sequence>MKEKRVTLKDVANATKVSLGTVHRALTDKEGVSDQLKNEILQKARQMGYITNSVASSLKRKTIKIAVVFPGMTEENRYFYPYVWNGVREFAKEIRDFNFEMTEVVYYGSFSSQIQSLEEVYENYGSSLDGLITIAHGGNDIAKSINKFVSIGVSVVLVCDDSPVSNRLCCVRADDFTNGKLAAELLCHYIPQRSKIFVAAGDVDISSHSNSVRGFEQYMTDYSSDKEVIKYHNYEDQNELYSTVRDLILKYDDLNGLYSCNARNTITLCKVVMDLDRVGDIKIIGTDIFDESISLLKKGVVQTIIYKNPYEQAYIGFKTLFEYIFKNVKPLKSTIYVDSTLVLKSNVEFYT</sequence>
<dbReference type="InterPro" id="IPR000843">
    <property type="entry name" value="HTH_LacI"/>
</dbReference>
<dbReference type="Gene3D" id="1.10.260.40">
    <property type="entry name" value="lambda repressor-like DNA-binding domains"/>
    <property type="match status" value="1"/>
</dbReference>
<dbReference type="Pfam" id="PF00356">
    <property type="entry name" value="LacI"/>
    <property type="match status" value="1"/>
</dbReference>
<evidence type="ECO:0000313" key="5">
    <source>
        <dbReference type="EMBL" id="MFC4601781.1"/>
    </source>
</evidence>
<evidence type="ECO:0000313" key="6">
    <source>
        <dbReference type="Proteomes" id="UP001596028"/>
    </source>
</evidence>
<dbReference type="InterPro" id="IPR025997">
    <property type="entry name" value="SBP_2_dom"/>
</dbReference>
<dbReference type="CDD" id="cd01536">
    <property type="entry name" value="PBP1_ABC_sugar_binding-like"/>
    <property type="match status" value="1"/>
</dbReference>
<keyword evidence="2" id="KW-0238">DNA-binding</keyword>
<dbReference type="Proteomes" id="UP001596028">
    <property type="component" value="Unassembled WGS sequence"/>
</dbReference>
<keyword evidence="3" id="KW-0804">Transcription</keyword>
<dbReference type="Gene3D" id="3.40.50.2300">
    <property type="match status" value="2"/>
</dbReference>
<dbReference type="InterPro" id="IPR028082">
    <property type="entry name" value="Peripla_BP_I"/>
</dbReference>
<accession>A0ABV9FIG0</accession>
<dbReference type="EMBL" id="JBHSEP010000030">
    <property type="protein sequence ID" value="MFC4601781.1"/>
    <property type="molecule type" value="Genomic_DNA"/>
</dbReference>
<evidence type="ECO:0000256" key="2">
    <source>
        <dbReference type="ARBA" id="ARBA00023125"/>
    </source>
</evidence>
<dbReference type="SMART" id="SM00354">
    <property type="entry name" value="HTH_LACI"/>
    <property type="match status" value="1"/>
</dbReference>
<dbReference type="SUPFAM" id="SSF53822">
    <property type="entry name" value="Periplasmic binding protein-like I"/>
    <property type="match status" value="1"/>
</dbReference>
<dbReference type="PANTHER" id="PTHR30146">
    <property type="entry name" value="LACI-RELATED TRANSCRIPTIONAL REPRESSOR"/>
    <property type="match status" value="1"/>
</dbReference>
<dbReference type="SUPFAM" id="SSF47413">
    <property type="entry name" value="lambda repressor-like DNA-binding domains"/>
    <property type="match status" value="1"/>
</dbReference>
<name>A0ABV9FIG0_9BACL</name>
<comment type="caution">
    <text evidence="5">The sequence shown here is derived from an EMBL/GenBank/DDBJ whole genome shotgun (WGS) entry which is preliminary data.</text>
</comment>
<dbReference type="InterPro" id="IPR010982">
    <property type="entry name" value="Lambda_DNA-bd_dom_sf"/>
</dbReference>
<evidence type="ECO:0000259" key="4">
    <source>
        <dbReference type="PROSITE" id="PS50932"/>
    </source>
</evidence>
<evidence type="ECO:0000256" key="1">
    <source>
        <dbReference type="ARBA" id="ARBA00023015"/>
    </source>
</evidence>
<reference evidence="6" key="1">
    <citation type="journal article" date="2019" name="Int. J. Syst. Evol. Microbiol.">
        <title>The Global Catalogue of Microorganisms (GCM) 10K type strain sequencing project: providing services to taxonomists for standard genome sequencing and annotation.</title>
        <authorList>
            <consortium name="The Broad Institute Genomics Platform"/>
            <consortium name="The Broad Institute Genome Sequencing Center for Infectious Disease"/>
            <person name="Wu L."/>
            <person name="Ma J."/>
        </authorList>
    </citation>
    <scope>NUCLEOTIDE SEQUENCE [LARGE SCALE GENOMIC DNA]</scope>
    <source>
        <strain evidence="6">CCUG 49571</strain>
    </source>
</reference>
<gene>
    <name evidence="5" type="ORF">ACFO3S_26320</name>
</gene>
<evidence type="ECO:0000256" key="3">
    <source>
        <dbReference type="ARBA" id="ARBA00023163"/>
    </source>
</evidence>
<proteinExistence type="predicted"/>
<protein>
    <submittedName>
        <fullName evidence="5">Substrate-binding domain-containing protein</fullName>
    </submittedName>
</protein>
<keyword evidence="1" id="KW-0805">Transcription regulation</keyword>
<keyword evidence="6" id="KW-1185">Reference proteome</keyword>
<dbReference type="Pfam" id="PF13407">
    <property type="entry name" value="Peripla_BP_4"/>
    <property type="match status" value="1"/>
</dbReference>